<sequence length="274" mass="29492">MSAWRKYLLLPRLIRLSRSAPKDRPLAWDRYWAGITSTGPGGEVLWDAGTDHEFLGYRDILLRHLDPMLPVVDVGCGHGSFTRSLAGIFSEAIGVDISRHAVTRAADESAGIGNIRFDIRDMTAPGAAAGLVDGPANVFVRGVLHVLTPEDQAALAENLRVLAGDEGTVFLAETNFQGNPVEYVTHLGATRHSIPAPLERAIRGLPMPGHFGPKERSLALPPAAWDLLEEGAVAIETNPVTGVERQSRVPGYVAALRPRRESVQASSPQAEAGY</sequence>
<dbReference type="AlphaFoldDB" id="A0A0V8IML6"/>
<organism evidence="2 3">
    <name type="scientific">Pseudarthrobacter enclensis</name>
    <dbReference type="NCBI Taxonomy" id="993070"/>
    <lineage>
        <taxon>Bacteria</taxon>
        <taxon>Bacillati</taxon>
        <taxon>Actinomycetota</taxon>
        <taxon>Actinomycetes</taxon>
        <taxon>Micrococcales</taxon>
        <taxon>Micrococcaceae</taxon>
        <taxon>Pseudarthrobacter</taxon>
    </lineage>
</organism>
<dbReference type="InterPro" id="IPR029063">
    <property type="entry name" value="SAM-dependent_MTases_sf"/>
</dbReference>
<feature type="domain" description="Methyltransferase" evidence="1">
    <location>
        <begin position="71"/>
        <end position="163"/>
    </location>
</feature>
<comment type="caution">
    <text evidence="2">The sequence shown here is derived from an EMBL/GenBank/DDBJ whole genome shotgun (WGS) entry which is preliminary data.</text>
</comment>
<dbReference type="GO" id="GO:0032259">
    <property type="term" value="P:methylation"/>
    <property type="evidence" value="ECO:0007669"/>
    <property type="project" value="UniProtKB-KW"/>
</dbReference>
<dbReference type="EMBL" id="LNQM01000004">
    <property type="protein sequence ID" value="KSU76039.1"/>
    <property type="molecule type" value="Genomic_DNA"/>
</dbReference>
<dbReference type="OrthoDB" id="495703at2"/>
<dbReference type="CDD" id="cd02440">
    <property type="entry name" value="AdoMet_MTases"/>
    <property type="match status" value="1"/>
</dbReference>
<dbReference type="RefSeq" id="WP_058268332.1">
    <property type="nucleotide sequence ID" value="NZ_FMAZ01000004.1"/>
</dbReference>
<proteinExistence type="predicted"/>
<name>A0A0V8IML6_9MICC</name>
<keyword evidence="3" id="KW-1185">Reference proteome</keyword>
<evidence type="ECO:0000259" key="1">
    <source>
        <dbReference type="Pfam" id="PF13649"/>
    </source>
</evidence>
<evidence type="ECO:0000313" key="2">
    <source>
        <dbReference type="EMBL" id="KSU76039.1"/>
    </source>
</evidence>
<dbReference type="Proteomes" id="UP000053199">
    <property type="component" value="Unassembled WGS sequence"/>
</dbReference>
<keyword evidence="2" id="KW-0489">Methyltransferase</keyword>
<evidence type="ECO:0000313" key="3">
    <source>
        <dbReference type="Proteomes" id="UP000053199"/>
    </source>
</evidence>
<dbReference type="InterPro" id="IPR041698">
    <property type="entry name" value="Methyltransf_25"/>
</dbReference>
<dbReference type="SUPFAM" id="SSF53335">
    <property type="entry name" value="S-adenosyl-L-methionine-dependent methyltransferases"/>
    <property type="match status" value="1"/>
</dbReference>
<accession>A0A0V8IML6</accession>
<reference evidence="2 3" key="1">
    <citation type="journal article" date="2014" name="Arch. Microbiol.">
        <title>Arthrobacter enclensis sp. nov., isolated from sediment sample.</title>
        <authorList>
            <person name="Dastager S.G."/>
            <person name="Liu Q."/>
            <person name="Tang S.K."/>
            <person name="Krishnamurthi S."/>
            <person name="Lee J.C."/>
            <person name="Li W.J."/>
        </authorList>
    </citation>
    <scope>NUCLEOTIDE SEQUENCE [LARGE SCALE GENOMIC DNA]</scope>
    <source>
        <strain evidence="2 3">NIO-1008</strain>
    </source>
</reference>
<gene>
    <name evidence="2" type="ORF">AS031_11765</name>
</gene>
<dbReference type="Gene3D" id="3.40.50.150">
    <property type="entry name" value="Vaccinia Virus protein VP39"/>
    <property type="match status" value="1"/>
</dbReference>
<dbReference type="GO" id="GO:0008168">
    <property type="term" value="F:methyltransferase activity"/>
    <property type="evidence" value="ECO:0007669"/>
    <property type="project" value="UniProtKB-KW"/>
</dbReference>
<dbReference type="STRING" id="993070.AS031_11765"/>
<keyword evidence="2" id="KW-0808">Transferase</keyword>
<dbReference type="Pfam" id="PF13649">
    <property type="entry name" value="Methyltransf_25"/>
    <property type="match status" value="1"/>
</dbReference>
<protein>
    <submittedName>
        <fullName evidence="2">Methyltransferase type 12</fullName>
    </submittedName>
</protein>